<dbReference type="Proteomes" id="UP000267841">
    <property type="component" value="Unassembled WGS sequence"/>
</dbReference>
<name>A0A497XTH1_9AQUI</name>
<comment type="caution">
    <text evidence="1">The sequence shown here is derived from an EMBL/GenBank/DDBJ whole genome shotgun (WGS) entry which is preliminary data.</text>
</comment>
<gene>
    <name evidence="1" type="ORF">BCF55_1865</name>
</gene>
<evidence type="ECO:0000313" key="1">
    <source>
        <dbReference type="EMBL" id="RLJ71561.1"/>
    </source>
</evidence>
<evidence type="ECO:0000313" key="2">
    <source>
        <dbReference type="Proteomes" id="UP000267841"/>
    </source>
</evidence>
<accession>A0A497XTH1</accession>
<dbReference type="RefSeq" id="WP_121013029.1">
    <property type="nucleotide sequence ID" value="NZ_RCCJ01000001.1"/>
</dbReference>
<reference evidence="1 2" key="1">
    <citation type="submission" date="2018-10" db="EMBL/GenBank/DDBJ databases">
        <title>Genomic Encyclopedia of Archaeal and Bacterial Type Strains, Phase II (KMG-II): from individual species to whole genera.</title>
        <authorList>
            <person name="Goeker M."/>
        </authorList>
    </citation>
    <scope>NUCLEOTIDE SEQUENCE [LARGE SCALE GENOMIC DNA]</scope>
    <source>
        <strain evidence="1 2">DSM 16510</strain>
    </source>
</reference>
<dbReference type="AlphaFoldDB" id="A0A497XTH1"/>
<dbReference type="EMBL" id="RCCJ01000001">
    <property type="protein sequence ID" value="RLJ71561.1"/>
    <property type="molecule type" value="Genomic_DNA"/>
</dbReference>
<sequence>MKETRIVKYIKSLIRNHKYMTTEDIMLVLQKYYKLPINVPGVYYKYKKVIRECRQEVYKERRREKRLNKRDEGKDLPP</sequence>
<keyword evidence="2" id="KW-1185">Reference proteome</keyword>
<dbReference type="OrthoDB" id="15555at2"/>
<protein>
    <submittedName>
        <fullName evidence="1">Uncharacterized protein</fullName>
    </submittedName>
</protein>
<organism evidence="1 2">
    <name type="scientific">Hydrogenivirga caldilitoris</name>
    <dbReference type="NCBI Taxonomy" id="246264"/>
    <lineage>
        <taxon>Bacteria</taxon>
        <taxon>Pseudomonadati</taxon>
        <taxon>Aquificota</taxon>
        <taxon>Aquificia</taxon>
        <taxon>Aquificales</taxon>
        <taxon>Aquificaceae</taxon>
        <taxon>Hydrogenivirga</taxon>
    </lineage>
</organism>
<proteinExistence type="predicted"/>